<name>A0AAE0ZVT2_9GAST</name>
<dbReference type="GO" id="GO:0035102">
    <property type="term" value="C:PRC1 complex"/>
    <property type="evidence" value="ECO:0007669"/>
    <property type="project" value="TreeGrafter"/>
</dbReference>
<evidence type="ECO:0000313" key="3">
    <source>
        <dbReference type="Proteomes" id="UP001283361"/>
    </source>
</evidence>
<feature type="region of interest" description="Disordered" evidence="1">
    <location>
        <begin position="1273"/>
        <end position="1292"/>
    </location>
</feature>
<evidence type="ECO:0000313" key="2">
    <source>
        <dbReference type="EMBL" id="KAK3776574.1"/>
    </source>
</evidence>
<feature type="region of interest" description="Disordered" evidence="1">
    <location>
        <begin position="616"/>
        <end position="635"/>
    </location>
</feature>
<feature type="compositionally biased region" description="Polar residues" evidence="1">
    <location>
        <begin position="858"/>
        <end position="879"/>
    </location>
</feature>
<comment type="caution">
    <text evidence="2">The sequence shown here is derived from an EMBL/GenBank/DDBJ whole genome shotgun (WGS) entry which is preliminary data.</text>
</comment>
<feature type="compositionally biased region" description="Polar residues" evidence="1">
    <location>
        <begin position="285"/>
        <end position="304"/>
    </location>
</feature>
<feature type="region of interest" description="Disordered" evidence="1">
    <location>
        <begin position="334"/>
        <end position="353"/>
    </location>
</feature>
<dbReference type="Proteomes" id="UP001283361">
    <property type="component" value="Unassembled WGS sequence"/>
</dbReference>
<feature type="compositionally biased region" description="Polar residues" evidence="1">
    <location>
        <begin position="622"/>
        <end position="635"/>
    </location>
</feature>
<feature type="compositionally biased region" description="Basic and acidic residues" evidence="1">
    <location>
        <begin position="312"/>
        <end position="321"/>
    </location>
</feature>
<dbReference type="GO" id="GO:0000122">
    <property type="term" value="P:negative regulation of transcription by RNA polymerase II"/>
    <property type="evidence" value="ECO:0007669"/>
    <property type="project" value="TreeGrafter"/>
</dbReference>
<feature type="compositionally biased region" description="Basic and acidic residues" evidence="1">
    <location>
        <begin position="260"/>
        <end position="284"/>
    </location>
</feature>
<feature type="compositionally biased region" description="Polar residues" evidence="1">
    <location>
        <begin position="342"/>
        <end position="353"/>
    </location>
</feature>
<feature type="region of interest" description="Disordered" evidence="1">
    <location>
        <begin position="1150"/>
        <end position="1176"/>
    </location>
</feature>
<feature type="region of interest" description="Disordered" evidence="1">
    <location>
        <begin position="260"/>
        <end position="325"/>
    </location>
</feature>
<feature type="compositionally biased region" description="Polar residues" evidence="1">
    <location>
        <begin position="1151"/>
        <end position="1176"/>
    </location>
</feature>
<proteinExistence type="predicted"/>
<dbReference type="Gene3D" id="3.10.20.90">
    <property type="entry name" value="Phosphatidylinositol 3-kinase Catalytic Subunit, Chain A, domain 1"/>
    <property type="match status" value="1"/>
</dbReference>
<sequence length="1327" mass="140028">MCTGQSRWSKSEQRRTVHFKVEKPILKRPKNAVELGFHVVAAALVCIHLDFMEGTSRLKIGEINKNLICTLCGGYFVDATTIIECLHSSAPKRAGEERGDEMSDRFAYTEEENISLALYLLPDGGAESLSFRRVFSTKEELQSRIERRIKEAVDIRYLQCKAGVTIALLKKFIRLKYGLPAHFERSPLALAFCVCETPSTKPRPPQLLSQLNPVRDKKDDVQITKENRKIDAEVTTTTDTDVKKEITQIEAFDSSEITKKSEDTEDFVKKEKESPLKKESETKDLTSISAPSVLRNSAINNTDPPASKKCHKEMEEGDIKISKQRQCSKAPKSKAKCDSNKCNRPPENSVSTATKKVKVEINSEEIKSQPSLNSSSVTPTSATAIKSDLINVTTTSSQDHNTCNSSTTAATTSIKITESYKVSESGCKPTYTCQAIPNCKTSTVTSSSRSQCTAVNSSNIQQESATKAKPSKTGKVVLGKRLASNPVLIAPAPAKLPSMSPAVVDISQVIQVEKNQQPLINPSSNCNVSNNCSSNYTTPTINLVSMLPVGLPTPSPSPRKLSIPKLSKPPKSSKKLSTFTVANLLGSTTPKRTRIRRGPSVAHIKPPVLNFINTSSTSTSTPFSRENSPAGSLTPTLQTPYVPSVSGFISPLMLPQTQLYLSSNGITSSGLRLPPTASMQATAQSLGVNPSTLRAQAMNSTQSLVTPASKASASSLTISFPSMSVPTTLPSLTNLPASQSAFFSSSLPSGPASQLFSSIQTTLPSSFCLPVVSSVSSSKSSCSVSSSLSSASSSTTSSFTSQTKSSSIFTSAVSSASVIAQVNSFPAAKGGLPTPPSSMSSPPPAASASPTPAAVPVQQSQTQGADSGFAQNPHVSVSTEDNDLTSKASAAGHKAKARASSGTIQTLKGGSNSKSAQNSQTIGVIEKQTQKSTSVFKPGPAFAQCRGKANGCSNSSLAGKRNAAIAFQSDKKEDGANTANAKRAKVKETSVSAGLSCLSSASMSSPGPLPSTSASKSSVSPASALAQLCITSPTSQNTSSSSSSRVTSFVFPATPTHTCDKSEPNSKGTKPLTNGTSNNHQNSLQASNITPEAAKKVSNGSSAQSEPASQVLEKNLKPCTTSGPISPPGRSCKPKKKIADIANTLHKRVSESLQAQSSNSLPQNKTTHSSETISSSYKNPAKTFSAMNTVDLQRSRSIGGCGVGGMQLPVVKPETPPPPLTVSDICKKGSTTTITCARHELPGRPLSLHNTSLAKGLSTCLASRVEPKRIPKNPALVRSSTPSSTLSNGHNGYVQVEEQPLNLVKRDSSFSRVASGLLLADMKHAVK</sequence>
<evidence type="ECO:0000256" key="1">
    <source>
        <dbReference type="SAM" id="MobiDB-lite"/>
    </source>
</evidence>
<feature type="compositionally biased region" description="Polar residues" evidence="1">
    <location>
        <begin position="1065"/>
        <end position="1083"/>
    </location>
</feature>
<feature type="compositionally biased region" description="Low complexity" evidence="1">
    <location>
        <begin position="558"/>
        <end position="570"/>
    </location>
</feature>
<feature type="region of interest" description="Disordered" evidence="1">
    <location>
        <begin position="830"/>
        <end position="920"/>
    </location>
</feature>
<feature type="region of interest" description="Disordered" evidence="1">
    <location>
        <begin position="1055"/>
        <end position="1083"/>
    </location>
</feature>
<reference evidence="2" key="1">
    <citation type="journal article" date="2023" name="G3 (Bethesda)">
        <title>A reference genome for the long-term kleptoplast-retaining sea slug Elysia crispata morphotype clarki.</title>
        <authorList>
            <person name="Eastman K.E."/>
            <person name="Pendleton A.L."/>
            <person name="Shaikh M.A."/>
            <person name="Suttiyut T."/>
            <person name="Ogas R."/>
            <person name="Tomko P."/>
            <person name="Gavelis G."/>
            <person name="Widhalm J.R."/>
            <person name="Wisecaver J.H."/>
        </authorList>
    </citation>
    <scope>NUCLEOTIDE SEQUENCE</scope>
    <source>
        <strain evidence="2">ECLA1</strain>
    </source>
</reference>
<protein>
    <submittedName>
        <fullName evidence="2">Uncharacterized protein</fullName>
    </submittedName>
</protein>
<keyword evidence="3" id="KW-1185">Reference proteome</keyword>
<dbReference type="GO" id="GO:1990841">
    <property type="term" value="F:promoter-specific chromatin binding"/>
    <property type="evidence" value="ECO:0007669"/>
    <property type="project" value="TreeGrafter"/>
</dbReference>
<feature type="compositionally biased region" description="Polar residues" evidence="1">
    <location>
        <begin position="902"/>
        <end position="920"/>
    </location>
</feature>
<feature type="compositionally biased region" description="Low complexity" evidence="1">
    <location>
        <begin position="846"/>
        <end position="857"/>
    </location>
</feature>
<feature type="compositionally biased region" description="Polar residues" evidence="1">
    <location>
        <begin position="1278"/>
        <end position="1290"/>
    </location>
</feature>
<accession>A0AAE0ZVT2</accession>
<organism evidence="2 3">
    <name type="scientific">Elysia crispata</name>
    <name type="common">lettuce slug</name>
    <dbReference type="NCBI Taxonomy" id="231223"/>
    <lineage>
        <taxon>Eukaryota</taxon>
        <taxon>Metazoa</taxon>
        <taxon>Spiralia</taxon>
        <taxon>Lophotrochozoa</taxon>
        <taxon>Mollusca</taxon>
        <taxon>Gastropoda</taxon>
        <taxon>Heterobranchia</taxon>
        <taxon>Euthyneura</taxon>
        <taxon>Panpulmonata</taxon>
        <taxon>Sacoglossa</taxon>
        <taxon>Placobranchoidea</taxon>
        <taxon>Plakobranchidae</taxon>
        <taxon>Elysia</taxon>
    </lineage>
</organism>
<feature type="region of interest" description="Disordered" evidence="1">
    <location>
        <begin position="553"/>
        <end position="573"/>
    </location>
</feature>
<dbReference type="EMBL" id="JAWDGP010003199">
    <property type="protein sequence ID" value="KAK3776574.1"/>
    <property type="molecule type" value="Genomic_DNA"/>
</dbReference>
<dbReference type="PANTHER" id="PTHR10825:SF72">
    <property type="entry name" value="UBIQUITIN-LIKE DOMAIN-CONTAINING PROTEIN"/>
    <property type="match status" value="1"/>
</dbReference>
<gene>
    <name evidence="2" type="ORF">RRG08_037080</name>
</gene>
<dbReference type="PANTHER" id="PTHR10825">
    <property type="entry name" value="RING FINGER DOMAIN-CONTAINING, POLYCOMB GROUP COMPONENT"/>
    <property type="match status" value="1"/>
</dbReference>
<feature type="compositionally biased region" description="Pro residues" evidence="1">
    <location>
        <begin position="833"/>
        <end position="845"/>
    </location>
</feature>